<evidence type="ECO:0000256" key="5">
    <source>
        <dbReference type="ARBA" id="ARBA00023136"/>
    </source>
</evidence>
<feature type="compositionally biased region" description="Basic and acidic residues" evidence="6">
    <location>
        <begin position="388"/>
        <end position="397"/>
    </location>
</feature>
<feature type="transmembrane region" description="Helical" evidence="7">
    <location>
        <begin position="71"/>
        <end position="92"/>
    </location>
</feature>
<gene>
    <name evidence="8" type="ORF">GGQ54_002787</name>
</gene>
<feature type="transmembrane region" description="Helical" evidence="7">
    <location>
        <begin position="183"/>
        <end position="202"/>
    </location>
</feature>
<evidence type="ECO:0000313" key="9">
    <source>
        <dbReference type="Proteomes" id="UP000527616"/>
    </source>
</evidence>
<evidence type="ECO:0000256" key="6">
    <source>
        <dbReference type="SAM" id="MobiDB-lite"/>
    </source>
</evidence>
<reference evidence="8 9" key="1">
    <citation type="submission" date="2020-07" db="EMBL/GenBank/DDBJ databases">
        <title>Sequencing the genomes of 1000 actinobacteria strains.</title>
        <authorList>
            <person name="Klenk H.-P."/>
        </authorList>
    </citation>
    <scope>NUCLEOTIDE SEQUENCE [LARGE SCALE GENOMIC DNA]</scope>
    <source>
        <strain evidence="8 9">DSM 103164</strain>
    </source>
</reference>
<comment type="similarity">
    <text evidence="2">Belongs to the autoinducer-2 exporter (AI-2E) (TC 2.A.86) family.</text>
</comment>
<name>A0A7Z0DB13_9ACTN</name>
<evidence type="ECO:0000256" key="3">
    <source>
        <dbReference type="ARBA" id="ARBA00022692"/>
    </source>
</evidence>
<evidence type="ECO:0000313" key="8">
    <source>
        <dbReference type="EMBL" id="NYI72227.1"/>
    </source>
</evidence>
<dbReference type="InterPro" id="IPR002549">
    <property type="entry name" value="AI-2E-like"/>
</dbReference>
<proteinExistence type="inferred from homology"/>
<dbReference type="PANTHER" id="PTHR21716">
    <property type="entry name" value="TRANSMEMBRANE PROTEIN"/>
    <property type="match status" value="1"/>
</dbReference>
<feature type="transmembrane region" description="Helical" evidence="7">
    <location>
        <begin position="338"/>
        <end position="360"/>
    </location>
</feature>
<dbReference type="GO" id="GO:0055085">
    <property type="term" value="P:transmembrane transport"/>
    <property type="evidence" value="ECO:0007669"/>
    <property type="project" value="TreeGrafter"/>
</dbReference>
<feature type="transmembrane region" description="Helical" evidence="7">
    <location>
        <begin position="263"/>
        <end position="285"/>
    </location>
</feature>
<dbReference type="EMBL" id="JACBZS010000001">
    <property type="protein sequence ID" value="NYI72227.1"/>
    <property type="molecule type" value="Genomic_DNA"/>
</dbReference>
<dbReference type="Pfam" id="PF01594">
    <property type="entry name" value="AI-2E_transport"/>
    <property type="match status" value="1"/>
</dbReference>
<feature type="transmembrane region" description="Helical" evidence="7">
    <location>
        <begin position="44"/>
        <end position="65"/>
    </location>
</feature>
<feature type="region of interest" description="Disordered" evidence="6">
    <location>
        <begin position="386"/>
        <end position="419"/>
    </location>
</feature>
<sequence>MFGRRAQPQANPDATRAVERVGAQTTGELRSIGKRLDSLAPRVGIPRVLLILVGLASAALIISGTREIREIVAPVFFGINLVLAASPVSSWLRRRGLPAWLCAIVSGVLVLAFLFAFFYAIYWAIASLVRELPRYTPQFESLYDQVLALLAQFGVTSTQITSQLETINPQSIVGAAGGLLSNLGSAGSLMIVLLTVIFFLVLDSMNFGQRLQLADSTHPRITEALISFAEGVRRYWVVTTIFGLIVAILDVGLLMILGVPLAFVWGVLSFITNYIPNVGFVLGLIPPALMALLDKGPIAALIVLIGYSVLNFVIQSLIQPKFTGDAVGVTPTVSFLSLLFWAYVLGPLGALLALPSTLLVKAVLIDADPRARWVNAFIASNPTTAEADSTREAFHGEDGDEQSLPGGGSGISRPQRAAT</sequence>
<feature type="transmembrane region" description="Helical" evidence="7">
    <location>
        <begin position="99"/>
        <end position="125"/>
    </location>
</feature>
<accession>A0A7Z0DB13</accession>
<comment type="subcellular location">
    <subcellularLocation>
        <location evidence="1">Membrane</location>
        <topology evidence="1">Multi-pass membrane protein</topology>
    </subcellularLocation>
</comment>
<dbReference type="Proteomes" id="UP000527616">
    <property type="component" value="Unassembled WGS sequence"/>
</dbReference>
<comment type="caution">
    <text evidence="8">The sequence shown here is derived from an EMBL/GenBank/DDBJ whole genome shotgun (WGS) entry which is preliminary data.</text>
</comment>
<protein>
    <submittedName>
        <fullName evidence="8">Putative PurR-regulated permease PerM</fullName>
    </submittedName>
</protein>
<dbReference type="GO" id="GO:0016020">
    <property type="term" value="C:membrane"/>
    <property type="evidence" value="ECO:0007669"/>
    <property type="project" value="UniProtKB-SubCell"/>
</dbReference>
<feature type="transmembrane region" description="Helical" evidence="7">
    <location>
        <begin position="297"/>
        <end position="318"/>
    </location>
</feature>
<dbReference type="RefSeq" id="WP_179445952.1">
    <property type="nucleotide sequence ID" value="NZ_JACBZS010000001.1"/>
</dbReference>
<keyword evidence="3 7" id="KW-0812">Transmembrane</keyword>
<dbReference type="PANTHER" id="PTHR21716:SF64">
    <property type="entry name" value="AI-2 TRANSPORT PROTEIN TQSA"/>
    <property type="match status" value="1"/>
</dbReference>
<evidence type="ECO:0000256" key="1">
    <source>
        <dbReference type="ARBA" id="ARBA00004141"/>
    </source>
</evidence>
<dbReference type="AlphaFoldDB" id="A0A7Z0DB13"/>
<evidence type="ECO:0000256" key="7">
    <source>
        <dbReference type="SAM" id="Phobius"/>
    </source>
</evidence>
<evidence type="ECO:0000256" key="4">
    <source>
        <dbReference type="ARBA" id="ARBA00022989"/>
    </source>
</evidence>
<organism evidence="8 9">
    <name type="scientific">Naumannella cuiyingiana</name>
    <dbReference type="NCBI Taxonomy" id="1347891"/>
    <lineage>
        <taxon>Bacteria</taxon>
        <taxon>Bacillati</taxon>
        <taxon>Actinomycetota</taxon>
        <taxon>Actinomycetes</taxon>
        <taxon>Propionibacteriales</taxon>
        <taxon>Propionibacteriaceae</taxon>
        <taxon>Naumannella</taxon>
    </lineage>
</organism>
<keyword evidence="5 7" id="KW-0472">Membrane</keyword>
<feature type="transmembrane region" description="Helical" evidence="7">
    <location>
        <begin position="235"/>
        <end position="257"/>
    </location>
</feature>
<evidence type="ECO:0000256" key="2">
    <source>
        <dbReference type="ARBA" id="ARBA00009773"/>
    </source>
</evidence>
<keyword evidence="4 7" id="KW-1133">Transmembrane helix</keyword>
<keyword evidence="9" id="KW-1185">Reference proteome</keyword>